<comment type="caution">
    <text evidence="2">The sequence shown here is derived from an EMBL/GenBank/DDBJ whole genome shotgun (WGS) entry which is preliminary data.</text>
</comment>
<keyword evidence="3" id="KW-1185">Reference proteome</keyword>
<feature type="transmembrane region" description="Helical" evidence="1">
    <location>
        <begin position="46"/>
        <end position="64"/>
    </location>
</feature>
<name>A0A397Q3Z1_9HYPH</name>
<gene>
    <name evidence="2" type="ORF">BXY53_1342</name>
</gene>
<keyword evidence="1" id="KW-1133">Transmembrane helix</keyword>
<keyword evidence="1" id="KW-0472">Membrane</keyword>
<protein>
    <submittedName>
        <fullName evidence="2">Uncharacterized protein</fullName>
    </submittedName>
</protein>
<evidence type="ECO:0000313" key="3">
    <source>
        <dbReference type="Proteomes" id="UP000266273"/>
    </source>
</evidence>
<evidence type="ECO:0000313" key="2">
    <source>
        <dbReference type="EMBL" id="RIA56240.1"/>
    </source>
</evidence>
<dbReference type="OrthoDB" id="7933038at2"/>
<dbReference type="EMBL" id="QXDF01000001">
    <property type="protein sequence ID" value="RIA56240.1"/>
    <property type="molecule type" value="Genomic_DNA"/>
</dbReference>
<evidence type="ECO:0000256" key="1">
    <source>
        <dbReference type="SAM" id="Phobius"/>
    </source>
</evidence>
<accession>A0A397Q3Z1</accession>
<dbReference type="Proteomes" id="UP000266273">
    <property type="component" value="Unassembled WGS sequence"/>
</dbReference>
<organism evidence="2 3">
    <name type="scientific">Dichotomicrobium thermohalophilum</name>
    <dbReference type="NCBI Taxonomy" id="933063"/>
    <lineage>
        <taxon>Bacteria</taxon>
        <taxon>Pseudomonadati</taxon>
        <taxon>Pseudomonadota</taxon>
        <taxon>Alphaproteobacteria</taxon>
        <taxon>Hyphomicrobiales</taxon>
        <taxon>Hyphomicrobiaceae</taxon>
        <taxon>Dichotomicrobium</taxon>
    </lineage>
</organism>
<feature type="transmembrane region" description="Helical" evidence="1">
    <location>
        <begin position="76"/>
        <end position="109"/>
    </location>
</feature>
<dbReference type="AlphaFoldDB" id="A0A397Q3Z1"/>
<dbReference type="RefSeq" id="WP_147361520.1">
    <property type="nucleotide sequence ID" value="NZ_QXDF01000001.1"/>
</dbReference>
<sequence>MAFVDQLIAFLRDGIAAIFRFVEIVWTWSIEQIRAVPWGNLGELHILEQILLVVVAGVVIYLLYRAARELFDAAQNALAAFATLLGAIVRTLAPALIAGLTAAAGAWIINNVSF</sequence>
<reference evidence="2 3" key="1">
    <citation type="submission" date="2018-08" db="EMBL/GenBank/DDBJ databases">
        <title>Genomic Encyclopedia of Archaeal and Bacterial Type Strains, Phase II (KMG-II): from individual species to whole genera.</title>
        <authorList>
            <person name="Goeker M."/>
        </authorList>
    </citation>
    <scope>NUCLEOTIDE SEQUENCE [LARGE SCALE GENOMIC DNA]</scope>
    <source>
        <strain evidence="2 3">DSM 5002</strain>
    </source>
</reference>
<proteinExistence type="predicted"/>
<keyword evidence="1" id="KW-0812">Transmembrane</keyword>